<dbReference type="Gene3D" id="1.10.3290.10">
    <property type="entry name" value="Fido-like domain"/>
    <property type="match status" value="1"/>
</dbReference>
<evidence type="ECO:0000256" key="2">
    <source>
        <dbReference type="PIRSR" id="PIRSR640198-2"/>
    </source>
</evidence>
<keyword evidence="2" id="KW-0067">ATP-binding</keyword>
<dbReference type="EMBL" id="CP162411">
    <property type="protein sequence ID" value="XDL13613.1"/>
    <property type="molecule type" value="Genomic_DNA"/>
</dbReference>
<dbReference type="PANTHER" id="PTHR13504">
    <property type="entry name" value="FIDO DOMAIN-CONTAINING PROTEIN DDB_G0283145"/>
    <property type="match status" value="1"/>
</dbReference>
<feature type="active site" evidence="1">
    <location>
        <position position="178"/>
    </location>
</feature>
<keyword evidence="2" id="KW-0547">Nucleotide-binding</keyword>
<dbReference type="Pfam" id="PF13412">
    <property type="entry name" value="HTH_24"/>
    <property type="match status" value="1"/>
</dbReference>
<dbReference type="AlphaFoldDB" id="A0AB39IF61"/>
<dbReference type="SUPFAM" id="SSF46785">
    <property type="entry name" value="Winged helix' DNA-binding domain"/>
    <property type="match status" value="1"/>
</dbReference>
<dbReference type="InterPro" id="IPR036597">
    <property type="entry name" value="Fido-like_dom_sf"/>
</dbReference>
<evidence type="ECO:0000256" key="3">
    <source>
        <dbReference type="PIRSR" id="PIRSR640198-3"/>
    </source>
</evidence>
<accession>A0AB39IF61</accession>
<dbReference type="InterPro" id="IPR036390">
    <property type="entry name" value="WH_DNA-bd_sf"/>
</dbReference>
<evidence type="ECO:0000259" key="4">
    <source>
        <dbReference type="PROSITE" id="PS51459"/>
    </source>
</evidence>
<dbReference type="Gene3D" id="1.10.10.10">
    <property type="entry name" value="Winged helix-like DNA-binding domain superfamily/Winged helix DNA-binding domain"/>
    <property type="match status" value="1"/>
</dbReference>
<name>A0AB39IF61_9GAMM</name>
<protein>
    <submittedName>
        <fullName evidence="5">Fic family protein</fullName>
    </submittedName>
</protein>
<gene>
    <name evidence="5" type="ORF">LF923_0015620</name>
</gene>
<dbReference type="SUPFAM" id="SSF140931">
    <property type="entry name" value="Fic-like"/>
    <property type="match status" value="1"/>
</dbReference>
<dbReference type="PANTHER" id="PTHR13504:SF38">
    <property type="entry name" value="FIDO DOMAIN-CONTAINING PROTEIN"/>
    <property type="match status" value="1"/>
</dbReference>
<feature type="binding site" evidence="2">
    <location>
        <begin position="182"/>
        <end position="189"/>
    </location>
    <ligand>
        <name>ATP</name>
        <dbReference type="ChEBI" id="CHEBI:30616"/>
    </ligand>
</feature>
<dbReference type="InterPro" id="IPR040198">
    <property type="entry name" value="Fido_containing"/>
</dbReference>
<dbReference type="InterPro" id="IPR036388">
    <property type="entry name" value="WH-like_DNA-bd_sf"/>
</dbReference>
<evidence type="ECO:0000313" key="5">
    <source>
        <dbReference type="EMBL" id="XDL13613.1"/>
    </source>
</evidence>
<feature type="binding site" evidence="2">
    <location>
        <begin position="219"/>
        <end position="220"/>
    </location>
    <ligand>
        <name>ATP</name>
        <dbReference type="ChEBI" id="CHEBI:30616"/>
    </ligand>
</feature>
<proteinExistence type="predicted"/>
<dbReference type="GO" id="GO:0005524">
    <property type="term" value="F:ATP binding"/>
    <property type="evidence" value="ECO:0007669"/>
    <property type="project" value="UniProtKB-KW"/>
</dbReference>
<feature type="site" description="Important for autoinhibition of adenylyltransferase activity" evidence="3">
    <location>
        <position position="55"/>
    </location>
</feature>
<feature type="domain" description="Fido" evidence="4">
    <location>
        <begin position="99"/>
        <end position="241"/>
    </location>
</feature>
<organism evidence="5">
    <name type="scientific">Dickeya oryzae</name>
    <dbReference type="NCBI Taxonomy" id="1240404"/>
    <lineage>
        <taxon>Bacteria</taxon>
        <taxon>Pseudomonadati</taxon>
        <taxon>Pseudomonadota</taxon>
        <taxon>Gammaproteobacteria</taxon>
        <taxon>Enterobacterales</taxon>
        <taxon>Pectobacteriaceae</taxon>
        <taxon>Dickeya</taxon>
    </lineage>
</organism>
<sequence>MAYQPPFVLTHAMMSHIANIGELMGIWKARTSHPLVPQLRRGNRIRTIQASLAVEQNTLTLEQVTAVLEGKTVLGLPKEIQEVRNAFAAYEAMESWQPHRMADLLAAHALLLHGLIDDAGHWRSKGVGIYRGTQLVHMAPPASQIPRLMAELFDWLAHTDAHPLIAAAAFHYELEFIHPFGDGNGRIGRLWQTLILSRWQPILAYLPVETVIKDRQQTYYQRLTEADQKSDCSAFIEFLLQAIEESLQEAIEHQSSPPMSRVKTQVKTQVEMQVEMRVQMPRKTPEQILNLLRQHPQMSLSEVAQQLGKALSTVERAVAKLKAQGHLTFIGPKKNGHWQINNK</sequence>
<reference evidence="5" key="1">
    <citation type="submission" date="2024-07" db="EMBL/GenBank/DDBJ databases">
        <authorList>
            <person name="Pedron J."/>
        </authorList>
    </citation>
    <scope>NUCLEOTIDE SEQUENCE</scope>
    <source>
        <strain evidence="5">A642-S2-A17</strain>
    </source>
</reference>
<dbReference type="RefSeq" id="WP_226100511.1">
    <property type="nucleotide sequence ID" value="NZ_CP162411.1"/>
</dbReference>
<dbReference type="PROSITE" id="PS51459">
    <property type="entry name" value="FIDO"/>
    <property type="match status" value="1"/>
</dbReference>
<dbReference type="Pfam" id="PF02661">
    <property type="entry name" value="Fic"/>
    <property type="match status" value="1"/>
</dbReference>
<evidence type="ECO:0000256" key="1">
    <source>
        <dbReference type="PIRSR" id="PIRSR640198-1"/>
    </source>
</evidence>
<dbReference type="InterPro" id="IPR003812">
    <property type="entry name" value="Fido"/>
</dbReference>